<proteinExistence type="predicted"/>
<protein>
    <submittedName>
        <fullName evidence="1">Uncharacterized protein</fullName>
    </submittedName>
</protein>
<sequence length="220" mass="25581">MTKDVGNDVSQDDVDIRKENRRAYYREYYARKKERLHMRRRANGEGSSQSTPAITNIVEIQPPQLMYTESSKRVPLENITNMHDTVPTNDHHIARSHHQILNEVSTQGTHENWHDVEPSTLVNSISSINYYDASLVYVNLRKEKQRSYNREYWARNKEKIKIGRRANSEGSSQSTPFEDDGESTLINIVPSVDDDIDQYDFVYDSIPTEHRVLPEQNPCV</sequence>
<organism evidence="1 2">
    <name type="scientific">Centaurea solstitialis</name>
    <name type="common">yellow star-thistle</name>
    <dbReference type="NCBI Taxonomy" id="347529"/>
    <lineage>
        <taxon>Eukaryota</taxon>
        <taxon>Viridiplantae</taxon>
        <taxon>Streptophyta</taxon>
        <taxon>Embryophyta</taxon>
        <taxon>Tracheophyta</taxon>
        <taxon>Spermatophyta</taxon>
        <taxon>Magnoliopsida</taxon>
        <taxon>eudicotyledons</taxon>
        <taxon>Gunneridae</taxon>
        <taxon>Pentapetalae</taxon>
        <taxon>asterids</taxon>
        <taxon>campanulids</taxon>
        <taxon>Asterales</taxon>
        <taxon>Asteraceae</taxon>
        <taxon>Carduoideae</taxon>
        <taxon>Cardueae</taxon>
        <taxon>Centaureinae</taxon>
        <taxon>Centaurea</taxon>
    </lineage>
</organism>
<evidence type="ECO:0000313" key="2">
    <source>
        <dbReference type="Proteomes" id="UP001172457"/>
    </source>
</evidence>
<name>A0AA38W955_9ASTR</name>
<evidence type="ECO:0000313" key="1">
    <source>
        <dbReference type="EMBL" id="KAJ9553042.1"/>
    </source>
</evidence>
<comment type="caution">
    <text evidence="1">The sequence shown here is derived from an EMBL/GenBank/DDBJ whole genome shotgun (WGS) entry which is preliminary data.</text>
</comment>
<keyword evidence="2" id="KW-1185">Reference proteome</keyword>
<dbReference type="AlphaFoldDB" id="A0AA38W955"/>
<gene>
    <name evidence="1" type="ORF">OSB04_017087</name>
</gene>
<dbReference type="Proteomes" id="UP001172457">
    <property type="component" value="Chromosome 4"/>
</dbReference>
<accession>A0AA38W955</accession>
<dbReference type="EMBL" id="JARYMX010000004">
    <property type="protein sequence ID" value="KAJ9553042.1"/>
    <property type="molecule type" value="Genomic_DNA"/>
</dbReference>
<reference evidence="1" key="1">
    <citation type="submission" date="2023-03" db="EMBL/GenBank/DDBJ databases">
        <title>Chromosome-scale reference genome and RAD-based genetic map of yellow starthistle (Centaurea solstitialis) reveal putative structural variation and QTLs associated with invader traits.</title>
        <authorList>
            <person name="Reatini B."/>
            <person name="Cang F.A."/>
            <person name="Jiang Q."/>
            <person name="Mckibben M.T.W."/>
            <person name="Barker M.S."/>
            <person name="Rieseberg L.H."/>
            <person name="Dlugosch K.M."/>
        </authorList>
    </citation>
    <scope>NUCLEOTIDE SEQUENCE</scope>
    <source>
        <strain evidence="1">CAN-66</strain>
        <tissue evidence="1">Leaf</tissue>
    </source>
</reference>